<dbReference type="Proteomes" id="UP000005143">
    <property type="component" value="Unassembled WGS sequence"/>
</dbReference>
<protein>
    <submittedName>
        <fullName evidence="3">FAD-dependent pyridine nucleotide-disulfide oxidoreductase</fullName>
    </submittedName>
</protein>
<gene>
    <name evidence="3" type="ORF">PAI11_05780</name>
</gene>
<proteinExistence type="predicted"/>
<dbReference type="PANTHER" id="PTHR43755:SF1">
    <property type="entry name" value="FAD-DEPENDENT PYRIDINE NUCLEOTIDE-DISULPHIDE OXIDOREDUCTASE"/>
    <property type="match status" value="1"/>
</dbReference>
<dbReference type="Pfam" id="PF07992">
    <property type="entry name" value="Pyr_redox_2"/>
    <property type="match status" value="1"/>
</dbReference>
<dbReference type="InterPro" id="IPR036188">
    <property type="entry name" value="FAD/NAD-bd_sf"/>
</dbReference>
<dbReference type="PRINTS" id="PR00368">
    <property type="entry name" value="FADPNR"/>
</dbReference>
<accession>H0E1B6</accession>
<keyword evidence="4" id="KW-1185">Reference proteome</keyword>
<name>H0E1B6_9ACTN</name>
<evidence type="ECO:0000313" key="4">
    <source>
        <dbReference type="Proteomes" id="UP000005143"/>
    </source>
</evidence>
<evidence type="ECO:0000313" key="3">
    <source>
        <dbReference type="EMBL" id="EHN12555.1"/>
    </source>
</evidence>
<sequence length="401" mass="41746">MVTNTPAPTRDRPRTVLIAGAGIAALEAALALRSHLDSDRLAITVLAPNDRFRYPALAVLEPFGAAAAWSMPLQAFADDVGVELRHGVLGDVDVAGRVARTSEGVALPYDGLLLATGARSDRSLDGATPFRGAHDADRVADLLERVARDGGGTVAFVAPATVSWSLPVYELALLTAAHLQAAEIPARVLVVTHEADPLALFGDDAQAIARDKLARHGIELHAGAAVVGLGEDGWIELDDGRRIAADHVVAMPELHPRTVPGLPTDDAGFVPVDEHARVLGAPGVYAAGDVTSGDVKQGGLACQQADAAAEAILADLGHPIAPAPYRPVLRGILLSDEEPEYLRSALAAEQPPAPREPRVRRLAWPQGKIVGHHLSPYLAGRGDGPRTPDGAVPVAGSDRAG</sequence>
<dbReference type="Gene3D" id="3.50.50.60">
    <property type="entry name" value="FAD/NAD(P)-binding domain"/>
    <property type="match status" value="2"/>
</dbReference>
<dbReference type="PANTHER" id="PTHR43755">
    <property type="match status" value="1"/>
</dbReference>
<feature type="domain" description="FAD/NAD(P)-binding" evidence="2">
    <location>
        <begin position="15"/>
        <end position="304"/>
    </location>
</feature>
<dbReference type="GO" id="GO:0016491">
    <property type="term" value="F:oxidoreductase activity"/>
    <property type="evidence" value="ECO:0007669"/>
    <property type="project" value="InterPro"/>
</dbReference>
<organism evidence="3 4">
    <name type="scientific">Patulibacter medicamentivorans</name>
    <dbReference type="NCBI Taxonomy" id="1097667"/>
    <lineage>
        <taxon>Bacteria</taxon>
        <taxon>Bacillati</taxon>
        <taxon>Actinomycetota</taxon>
        <taxon>Thermoleophilia</taxon>
        <taxon>Solirubrobacterales</taxon>
        <taxon>Patulibacteraceae</taxon>
        <taxon>Patulibacter</taxon>
    </lineage>
</organism>
<dbReference type="InterPro" id="IPR023753">
    <property type="entry name" value="FAD/NAD-binding_dom"/>
</dbReference>
<comment type="caution">
    <text evidence="3">The sequence shown here is derived from an EMBL/GenBank/DDBJ whole genome shotgun (WGS) entry which is preliminary data.</text>
</comment>
<dbReference type="EMBL" id="AGUD01000019">
    <property type="protein sequence ID" value="EHN12555.1"/>
    <property type="molecule type" value="Genomic_DNA"/>
</dbReference>
<dbReference type="InterPro" id="IPR052541">
    <property type="entry name" value="SQRD"/>
</dbReference>
<dbReference type="RefSeq" id="WP_007570668.1">
    <property type="nucleotide sequence ID" value="NZ_AGUD01000019.1"/>
</dbReference>
<reference evidence="3 4" key="1">
    <citation type="journal article" date="2013" name="Biodegradation">
        <title>Quantitative proteomic analysis of ibuprofen-degrading Patulibacter sp. strain I11.</title>
        <authorList>
            <person name="Almeida B."/>
            <person name="Kjeldal H."/>
            <person name="Lolas I."/>
            <person name="Knudsen A.D."/>
            <person name="Carvalho G."/>
            <person name="Nielsen K.L."/>
            <person name="Barreto Crespo M.T."/>
            <person name="Stensballe A."/>
            <person name="Nielsen J.L."/>
        </authorList>
    </citation>
    <scope>NUCLEOTIDE SEQUENCE [LARGE SCALE GENOMIC DNA]</scope>
    <source>
        <strain evidence="3 4">I11</strain>
    </source>
</reference>
<dbReference type="PRINTS" id="PR00469">
    <property type="entry name" value="PNDRDTASEII"/>
</dbReference>
<dbReference type="AlphaFoldDB" id="H0E1B6"/>
<evidence type="ECO:0000259" key="2">
    <source>
        <dbReference type="Pfam" id="PF07992"/>
    </source>
</evidence>
<dbReference type="SUPFAM" id="SSF51905">
    <property type="entry name" value="FAD/NAD(P)-binding domain"/>
    <property type="match status" value="1"/>
</dbReference>
<dbReference type="OrthoDB" id="9802771at2"/>
<evidence type="ECO:0000256" key="1">
    <source>
        <dbReference type="SAM" id="MobiDB-lite"/>
    </source>
</evidence>
<feature type="region of interest" description="Disordered" evidence="1">
    <location>
        <begin position="374"/>
        <end position="401"/>
    </location>
</feature>